<sequence>MPFACLLLITFIDAVTLVKPDEGTNANYVHWGRNYLIVMFISLAVLGQFPLSVPGLRLGAMRNIVTSLWASLGGVSFQFLMSHVIGFLLPFSLVIGTPVWIAFICIDFAFYFGNLLRDNAQVRIDLSNYFVVFITQVSLTLIYSTCIYGSQAIDSVSQNVYIILLLIIKISLKNWMSRYLGEMDGLKPEIVILNVEIFNALYMSLVIDLRRE</sequence>
<evidence type="ECO:0000313" key="4">
    <source>
        <dbReference type="Proteomes" id="UP000019132"/>
    </source>
</evidence>
<proteinExistence type="predicted"/>
<keyword evidence="1" id="KW-1133">Transmembrane helix</keyword>
<dbReference type="InParanoid" id="K3WKC2"/>
<keyword evidence="4" id="KW-1185">Reference proteome</keyword>
<accession>K3WKC2</accession>
<name>K3WKC2_GLOUD</name>
<dbReference type="EMBL" id="GL376633">
    <property type="status" value="NOT_ANNOTATED_CDS"/>
    <property type="molecule type" value="Genomic_DNA"/>
</dbReference>
<evidence type="ECO:0000313" key="3">
    <source>
        <dbReference type="EnsemblProtists" id="PYU1_T005414"/>
    </source>
</evidence>
<dbReference type="VEuPathDB" id="FungiDB:PYU1_G005403"/>
<organism evidence="3 4">
    <name type="scientific">Globisporangium ultimum (strain ATCC 200006 / CBS 805.95 / DAOM BR144)</name>
    <name type="common">Pythium ultimum</name>
    <dbReference type="NCBI Taxonomy" id="431595"/>
    <lineage>
        <taxon>Eukaryota</taxon>
        <taxon>Sar</taxon>
        <taxon>Stramenopiles</taxon>
        <taxon>Oomycota</taxon>
        <taxon>Peronosporomycetes</taxon>
        <taxon>Pythiales</taxon>
        <taxon>Pythiaceae</taxon>
        <taxon>Globisporangium</taxon>
    </lineage>
</organism>
<keyword evidence="2" id="KW-0732">Signal</keyword>
<feature type="signal peptide" evidence="2">
    <location>
        <begin position="1"/>
        <end position="20"/>
    </location>
</feature>
<feature type="transmembrane region" description="Helical" evidence="1">
    <location>
        <begin position="156"/>
        <end position="172"/>
    </location>
</feature>
<protein>
    <submittedName>
        <fullName evidence="3">Uncharacterized protein</fullName>
    </submittedName>
</protein>
<reference evidence="3" key="3">
    <citation type="submission" date="2015-02" db="UniProtKB">
        <authorList>
            <consortium name="EnsemblProtists"/>
        </authorList>
    </citation>
    <scope>IDENTIFICATION</scope>
    <source>
        <strain evidence="3">DAOM BR144</strain>
    </source>
</reference>
<keyword evidence="1" id="KW-0472">Membrane</keyword>
<dbReference type="EnsemblProtists" id="PYU1_T005414">
    <property type="protein sequence ID" value="PYU1_T005414"/>
    <property type="gene ID" value="PYU1_G005403"/>
</dbReference>
<keyword evidence="1" id="KW-0812">Transmembrane</keyword>
<feature type="transmembrane region" description="Helical" evidence="1">
    <location>
        <begin position="95"/>
        <end position="116"/>
    </location>
</feature>
<evidence type="ECO:0000256" key="2">
    <source>
        <dbReference type="SAM" id="SignalP"/>
    </source>
</evidence>
<dbReference type="HOGENOM" id="CLU_014711_0_2_1"/>
<feature type="chain" id="PRO_5003867744" evidence="2">
    <location>
        <begin position="21"/>
        <end position="212"/>
    </location>
</feature>
<feature type="transmembrane region" description="Helical" evidence="1">
    <location>
        <begin position="36"/>
        <end position="56"/>
    </location>
</feature>
<feature type="transmembrane region" description="Helical" evidence="1">
    <location>
        <begin position="128"/>
        <end position="150"/>
    </location>
</feature>
<dbReference type="AlphaFoldDB" id="K3WKC2"/>
<reference evidence="4" key="1">
    <citation type="journal article" date="2010" name="Genome Biol.">
        <title>Genome sequence of the necrotrophic plant pathogen Pythium ultimum reveals original pathogenicity mechanisms and effector repertoire.</title>
        <authorList>
            <person name="Levesque C.A."/>
            <person name="Brouwer H."/>
            <person name="Cano L."/>
            <person name="Hamilton J.P."/>
            <person name="Holt C."/>
            <person name="Huitema E."/>
            <person name="Raffaele S."/>
            <person name="Robideau G.P."/>
            <person name="Thines M."/>
            <person name="Win J."/>
            <person name="Zerillo M.M."/>
            <person name="Beakes G.W."/>
            <person name="Boore J.L."/>
            <person name="Busam D."/>
            <person name="Dumas B."/>
            <person name="Ferriera S."/>
            <person name="Fuerstenberg S.I."/>
            <person name="Gachon C.M."/>
            <person name="Gaulin E."/>
            <person name="Govers F."/>
            <person name="Grenville-Briggs L."/>
            <person name="Horner N."/>
            <person name="Hostetler J."/>
            <person name="Jiang R.H."/>
            <person name="Johnson J."/>
            <person name="Krajaejun T."/>
            <person name="Lin H."/>
            <person name="Meijer H.J."/>
            <person name="Moore B."/>
            <person name="Morris P."/>
            <person name="Phuntmart V."/>
            <person name="Puiu D."/>
            <person name="Shetty J."/>
            <person name="Stajich J.E."/>
            <person name="Tripathy S."/>
            <person name="Wawra S."/>
            <person name="van West P."/>
            <person name="Whitty B.R."/>
            <person name="Coutinho P.M."/>
            <person name="Henrissat B."/>
            <person name="Martin F."/>
            <person name="Thomas P.D."/>
            <person name="Tyler B.M."/>
            <person name="De Vries R.P."/>
            <person name="Kamoun S."/>
            <person name="Yandell M."/>
            <person name="Tisserat N."/>
            <person name="Buell C.R."/>
        </authorList>
    </citation>
    <scope>NUCLEOTIDE SEQUENCE</scope>
    <source>
        <strain evidence="4">DAOM:BR144</strain>
    </source>
</reference>
<dbReference type="Proteomes" id="UP000019132">
    <property type="component" value="Unassembled WGS sequence"/>
</dbReference>
<feature type="transmembrane region" description="Helical" evidence="1">
    <location>
        <begin position="68"/>
        <end position="89"/>
    </location>
</feature>
<reference evidence="4" key="2">
    <citation type="submission" date="2010-04" db="EMBL/GenBank/DDBJ databases">
        <authorList>
            <person name="Buell R."/>
            <person name="Hamilton J."/>
            <person name="Hostetler J."/>
        </authorList>
    </citation>
    <scope>NUCLEOTIDE SEQUENCE [LARGE SCALE GENOMIC DNA]</scope>
    <source>
        <strain evidence="4">DAOM:BR144</strain>
    </source>
</reference>
<evidence type="ECO:0000256" key="1">
    <source>
        <dbReference type="SAM" id="Phobius"/>
    </source>
</evidence>